<feature type="domain" description="Acyltransferase 3" evidence="2">
    <location>
        <begin position="12"/>
        <end position="334"/>
    </location>
</feature>
<organism evidence="3 4">
    <name type="scientific">Rubellimicrobium rubrum</name>
    <dbReference type="NCBI Taxonomy" id="2585369"/>
    <lineage>
        <taxon>Bacteria</taxon>
        <taxon>Pseudomonadati</taxon>
        <taxon>Pseudomonadota</taxon>
        <taxon>Alphaproteobacteria</taxon>
        <taxon>Rhodobacterales</taxon>
        <taxon>Roseobacteraceae</taxon>
        <taxon>Rubellimicrobium</taxon>
    </lineage>
</organism>
<keyword evidence="3" id="KW-0808">Transferase</keyword>
<comment type="caution">
    <text evidence="3">The sequence shown here is derived from an EMBL/GenBank/DDBJ whole genome shotgun (WGS) entry which is preliminary data.</text>
</comment>
<evidence type="ECO:0000259" key="2">
    <source>
        <dbReference type="Pfam" id="PF01757"/>
    </source>
</evidence>
<keyword evidence="3" id="KW-0012">Acyltransferase</keyword>
<keyword evidence="4" id="KW-1185">Reference proteome</keyword>
<dbReference type="PANTHER" id="PTHR23028">
    <property type="entry name" value="ACETYLTRANSFERASE"/>
    <property type="match status" value="1"/>
</dbReference>
<dbReference type="Pfam" id="PF01757">
    <property type="entry name" value="Acyl_transf_3"/>
    <property type="match status" value="1"/>
</dbReference>
<dbReference type="OrthoDB" id="9796461at2"/>
<evidence type="ECO:0000313" key="4">
    <source>
        <dbReference type="Proteomes" id="UP000305887"/>
    </source>
</evidence>
<keyword evidence="1" id="KW-1133">Transmembrane helix</keyword>
<dbReference type="EMBL" id="VDFU01000023">
    <property type="protein sequence ID" value="TNC47712.1"/>
    <property type="molecule type" value="Genomic_DNA"/>
</dbReference>
<feature type="transmembrane region" description="Helical" evidence="1">
    <location>
        <begin position="141"/>
        <end position="161"/>
    </location>
</feature>
<feature type="transmembrane region" description="Helical" evidence="1">
    <location>
        <begin position="230"/>
        <end position="246"/>
    </location>
</feature>
<keyword evidence="1" id="KW-0472">Membrane</keyword>
<feature type="transmembrane region" description="Helical" evidence="1">
    <location>
        <begin position="81"/>
        <end position="100"/>
    </location>
</feature>
<feature type="transmembrane region" description="Helical" evidence="1">
    <location>
        <begin position="200"/>
        <end position="218"/>
    </location>
</feature>
<accession>A0A5C4MRX7</accession>
<sequence length="364" mass="38535">MTGSKQTGHLLALDGARGVAALAVFAYHLTSMTVGAPVLPGAFLAVDLFFLMSGFVVALSYESRLRSGALSFLSFVRVRIIRLYPLYLAACGVGLAYHVSKLVLGTPDAPSLGTLLQPLPQAVLLLPNPASADWASSEYPFAPSAWSLTLELWGTILYAAVAPKLRTWHLAALAVVAAAVLVQQALAFSTVDLGFNLRTFAGGAARFGLSFSMGVLLFRLRDRIMPKQPVPLWAALPAFGFVLLPHEAIWLSLLWVMLVFPLALIALASASYPAAAAKPLDHLGRLSFGVYILHAPAMLFVAAAFKVVLGEAWDDNGSLLAAAAVVAVLGLSAATTYLFDEPVRARLRPRRIAPAALTSGLSSS</sequence>
<protein>
    <submittedName>
        <fullName evidence="3">Acyltransferase</fullName>
    </submittedName>
</protein>
<feature type="transmembrane region" description="Helical" evidence="1">
    <location>
        <begin position="286"/>
        <end position="305"/>
    </location>
</feature>
<dbReference type="Proteomes" id="UP000305887">
    <property type="component" value="Unassembled WGS sequence"/>
</dbReference>
<dbReference type="AlphaFoldDB" id="A0A5C4MRX7"/>
<evidence type="ECO:0000313" key="3">
    <source>
        <dbReference type="EMBL" id="TNC47712.1"/>
    </source>
</evidence>
<name>A0A5C4MRX7_9RHOB</name>
<feature type="transmembrane region" description="Helical" evidence="1">
    <location>
        <begin position="12"/>
        <end position="30"/>
    </location>
</feature>
<feature type="transmembrane region" description="Helical" evidence="1">
    <location>
        <begin position="252"/>
        <end position="274"/>
    </location>
</feature>
<proteinExistence type="predicted"/>
<dbReference type="InterPro" id="IPR050879">
    <property type="entry name" value="Acyltransferase_3"/>
</dbReference>
<feature type="transmembrane region" description="Helical" evidence="1">
    <location>
        <begin position="317"/>
        <end position="339"/>
    </location>
</feature>
<reference evidence="3 4" key="1">
    <citation type="submission" date="2019-06" db="EMBL/GenBank/DDBJ databases">
        <title>YIM 131921 draft genome.</title>
        <authorList>
            <person name="Jiang L."/>
        </authorList>
    </citation>
    <scope>NUCLEOTIDE SEQUENCE [LARGE SCALE GENOMIC DNA]</scope>
    <source>
        <strain evidence="3 4">YIM 131921</strain>
    </source>
</reference>
<keyword evidence="1" id="KW-0812">Transmembrane</keyword>
<gene>
    <name evidence="3" type="ORF">FHG66_15955</name>
</gene>
<feature type="transmembrane region" description="Helical" evidence="1">
    <location>
        <begin position="42"/>
        <end position="61"/>
    </location>
</feature>
<dbReference type="InterPro" id="IPR002656">
    <property type="entry name" value="Acyl_transf_3_dom"/>
</dbReference>
<dbReference type="RefSeq" id="WP_139078057.1">
    <property type="nucleotide sequence ID" value="NZ_VDFU01000023.1"/>
</dbReference>
<feature type="transmembrane region" description="Helical" evidence="1">
    <location>
        <begin position="168"/>
        <end position="188"/>
    </location>
</feature>
<dbReference type="GO" id="GO:0016747">
    <property type="term" value="F:acyltransferase activity, transferring groups other than amino-acyl groups"/>
    <property type="evidence" value="ECO:0007669"/>
    <property type="project" value="InterPro"/>
</dbReference>
<evidence type="ECO:0000256" key="1">
    <source>
        <dbReference type="SAM" id="Phobius"/>
    </source>
</evidence>